<accession>A0A8H4V8M0</accession>
<dbReference type="OrthoDB" id="4499616at2759"/>
<sequence>MSSRLAPQEDATDTYYAQEMIRFCIDNRLRSGSQEWEVSRVWNDILHYIFSTTEGFSVGLEMQVGTGRVDLFSSHLVLTGNNTGVEFKFLVVECKAPALDGQDLVWYNAALQLEGYLSELLPLRLSERMWGAVAVGNCVRFYTYDRNRMHVESQLLRLDRQCQTIHGILDGIKADRNARH</sequence>
<evidence type="ECO:0000313" key="2">
    <source>
        <dbReference type="Proteomes" id="UP000557566"/>
    </source>
</evidence>
<evidence type="ECO:0000313" key="1">
    <source>
        <dbReference type="EMBL" id="KAF4511776.1"/>
    </source>
</evidence>
<dbReference type="EMBL" id="JAAVMX010000002">
    <property type="protein sequence ID" value="KAF4511776.1"/>
    <property type="molecule type" value="Genomic_DNA"/>
</dbReference>
<comment type="caution">
    <text evidence="1">The sequence shown here is derived from an EMBL/GenBank/DDBJ whole genome shotgun (WGS) entry which is preliminary data.</text>
</comment>
<protein>
    <submittedName>
        <fullName evidence="1">Uncharacterized protein</fullName>
    </submittedName>
</protein>
<dbReference type="AlphaFoldDB" id="A0A8H4V8M0"/>
<dbReference type="Proteomes" id="UP000557566">
    <property type="component" value="Unassembled WGS sequence"/>
</dbReference>
<proteinExistence type="predicted"/>
<name>A0A8H4V8M0_9HYPO</name>
<keyword evidence="2" id="KW-1185">Reference proteome</keyword>
<gene>
    <name evidence="1" type="ORF">G6O67_000987</name>
</gene>
<organism evidence="1 2">
    <name type="scientific">Ophiocordyceps sinensis</name>
    <dbReference type="NCBI Taxonomy" id="72228"/>
    <lineage>
        <taxon>Eukaryota</taxon>
        <taxon>Fungi</taxon>
        <taxon>Dikarya</taxon>
        <taxon>Ascomycota</taxon>
        <taxon>Pezizomycotina</taxon>
        <taxon>Sordariomycetes</taxon>
        <taxon>Hypocreomycetidae</taxon>
        <taxon>Hypocreales</taxon>
        <taxon>Ophiocordycipitaceae</taxon>
        <taxon>Ophiocordyceps</taxon>
    </lineage>
</organism>
<reference evidence="1 2" key="1">
    <citation type="journal article" date="2020" name="Genome Biol. Evol.">
        <title>A new high-quality draft genome assembly of the Chinese cordyceps Ophiocordyceps sinensis.</title>
        <authorList>
            <person name="Shu R."/>
            <person name="Zhang J."/>
            <person name="Meng Q."/>
            <person name="Zhang H."/>
            <person name="Zhou G."/>
            <person name="Li M."/>
            <person name="Wu P."/>
            <person name="Zhao Y."/>
            <person name="Chen C."/>
            <person name="Qin Q."/>
        </authorList>
    </citation>
    <scope>NUCLEOTIDE SEQUENCE [LARGE SCALE GENOMIC DNA]</scope>
    <source>
        <strain evidence="1 2">IOZ07</strain>
    </source>
</reference>